<dbReference type="EMBL" id="CP016076">
    <property type="protein sequence ID" value="APU17944.1"/>
    <property type="molecule type" value="Genomic_DNA"/>
</dbReference>
<proteinExistence type="predicted"/>
<dbReference type="RefSeq" id="WP_075743154.1">
    <property type="nucleotide sequence ID" value="NZ_CP016076.1"/>
</dbReference>
<dbReference type="Proteomes" id="UP000185511">
    <property type="component" value="Chromosome"/>
</dbReference>
<keyword evidence="4" id="KW-1185">Reference proteome</keyword>
<keyword evidence="2" id="KW-1133">Transmembrane helix</keyword>
<dbReference type="AlphaFoldDB" id="A0AAC9PUQ5"/>
<accession>A0AAC9PUQ5</accession>
<protein>
    <submittedName>
        <fullName evidence="3">Uncharacterized protein</fullName>
    </submittedName>
</protein>
<feature type="compositionally biased region" description="Low complexity" evidence="1">
    <location>
        <begin position="114"/>
        <end position="126"/>
    </location>
</feature>
<evidence type="ECO:0000313" key="3">
    <source>
        <dbReference type="EMBL" id="APU17944.1"/>
    </source>
</evidence>
<organism evidence="3 4">
    <name type="scientific">Actinoalloteichus fjordicus</name>
    <dbReference type="NCBI Taxonomy" id="1612552"/>
    <lineage>
        <taxon>Bacteria</taxon>
        <taxon>Bacillati</taxon>
        <taxon>Actinomycetota</taxon>
        <taxon>Actinomycetes</taxon>
        <taxon>Pseudonocardiales</taxon>
        <taxon>Pseudonocardiaceae</taxon>
        <taxon>Actinoalloteichus</taxon>
    </lineage>
</organism>
<dbReference type="KEGG" id="acad:UA74_29760"/>
<feature type="transmembrane region" description="Helical" evidence="2">
    <location>
        <begin position="30"/>
        <end position="50"/>
    </location>
</feature>
<evidence type="ECO:0000256" key="2">
    <source>
        <dbReference type="SAM" id="Phobius"/>
    </source>
</evidence>
<name>A0AAC9PUQ5_9PSEU</name>
<sequence length="138" mass="14257">MRRWWQALATALVVTGGGIAVNVATESLDNVLAWVAVVVLTLAGAGVTLWTQRDSGRDRAASAGQESPDAAPQAPAPVQNSISGEVGGSVVQGRDIEGGIVVNDTPRTVHQHAEAAGNAVVQQAGGDITHHDRRRPRG</sequence>
<evidence type="ECO:0000256" key="1">
    <source>
        <dbReference type="SAM" id="MobiDB-lite"/>
    </source>
</evidence>
<reference evidence="4" key="1">
    <citation type="submission" date="2016-06" db="EMBL/GenBank/DDBJ databases">
        <title>Complete genome sequence of Actinoalloteichus fjordicus DSM 46855 (=ADI127-17), type strain of the new species Actinoalloteichus fjordicus.</title>
        <authorList>
            <person name="Ruckert C."/>
            <person name="Nouioui I."/>
            <person name="Willmese J."/>
            <person name="van Wezel G."/>
            <person name="Klenk H.-P."/>
            <person name="Kalinowski J."/>
            <person name="Zotchev S.B."/>
        </authorList>
    </citation>
    <scope>NUCLEOTIDE SEQUENCE [LARGE SCALE GENOMIC DNA]</scope>
    <source>
        <strain evidence="4">ADI127-7</strain>
    </source>
</reference>
<feature type="region of interest" description="Disordered" evidence="1">
    <location>
        <begin position="109"/>
        <end position="138"/>
    </location>
</feature>
<evidence type="ECO:0000313" key="4">
    <source>
        <dbReference type="Proteomes" id="UP000185511"/>
    </source>
</evidence>
<feature type="region of interest" description="Disordered" evidence="1">
    <location>
        <begin position="51"/>
        <end position="90"/>
    </location>
</feature>
<gene>
    <name evidence="3" type="ORF">UA74_29760</name>
</gene>
<keyword evidence="2" id="KW-0472">Membrane</keyword>
<feature type="compositionally biased region" description="Low complexity" evidence="1">
    <location>
        <begin position="68"/>
        <end position="77"/>
    </location>
</feature>
<keyword evidence="2" id="KW-0812">Transmembrane</keyword>